<keyword evidence="3" id="KW-0238">DNA-binding</keyword>
<evidence type="ECO:0000256" key="3">
    <source>
        <dbReference type="ARBA" id="ARBA00023125"/>
    </source>
</evidence>
<evidence type="ECO:0000313" key="7">
    <source>
        <dbReference type="Proteomes" id="UP001235840"/>
    </source>
</evidence>
<dbReference type="Gene3D" id="1.10.260.40">
    <property type="entry name" value="lambda repressor-like DNA-binding domains"/>
    <property type="match status" value="1"/>
</dbReference>
<evidence type="ECO:0000256" key="2">
    <source>
        <dbReference type="ARBA" id="ARBA00023015"/>
    </source>
</evidence>
<keyword evidence="1" id="KW-0678">Repressor</keyword>
<keyword evidence="7" id="KW-1185">Reference proteome</keyword>
<protein>
    <submittedName>
        <fullName evidence="6">LacI family transcriptional regulator</fullName>
    </submittedName>
</protein>
<evidence type="ECO:0000256" key="4">
    <source>
        <dbReference type="ARBA" id="ARBA00023163"/>
    </source>
</evidence>
<dbReference type="PANTHER" id="PTHR30146">
    <property type="entry name" value="LACI-RELATED TRANSCRIPTIONAL REPRESSOR"/>
    <property type="match status" value="1"/>
</dbReference>
<dbReference type="SMART" id="SM00354">
    <property type="entry name" value="HTH_LACI"/>
    <property type="match status" value="1"/>
</dbReference>
<comment type="caution">
    <text evidence="6">The sequence shown here is derived from an EMBL/GenBank/DDBJ whole genome shotgun (WGS) entry which is preliminary data.</text>
</comment>
<accession>A0ABT9W151</accession>
<keyword evidence="4" id="KW-0804">Transcription</keyword>
<evidence type="ECO:0000259" key="5">
    <source>
        <dbReference type="PROSITE" id="PS50932"/>
    </source>
</evidence>
<evidence type="ECO:0000313" key="6">
    <source>
        <dbReference type="EMBL" id="MDQ0166993.1"/>
    </source>
</evidence>
<name>A0ABT9W151_9BACI</name>
<dbReference type="Proteomes" id="UP001235840">
    <property type="component" value="Unassembled WGS sequence"/>
</dbReference>
<proteinExistence type="predicted"/>
<dbReference type="CDD" id="cd01392">
    <property type="entry name" value="HTH_LacI"/>
    <property type="match status" value="1"/>
</dbReference>
<dbReference type="RefSeq" id="WP_307395655.1">
    <property type="nucleotide sequence ID" value="NZ_BAAADK010000030.1"/>
</dbReference>
<organism evidence="6 7">
    <name type="scientific">Caldalkalibacillus horti</name>
    <dbReference type="NCBI Taxonomy" id="77523"/>
    <lineage>
        <taxon>Bacteria</taxon>
        <taxon>Bacillati</taxon>
        <taxon>Bacillota</taxon>
        <taxon>Bacilli</taxon>
        <taxon>Bacillales</taxon>
        <taxon>Bacillaceae</taxon>
        <taxon>Caldalkalibacillus</taxon>
    </lineage>
</organism>
<keyword evidence="2" id="KW-0805">Transcription regulation</keyword>
<dbReference type="EMBL" id="JAUSTY010000012">
    <property type="protein sequence ID" value="MDQ0166993.1"/>
    <property type="molecule type" value="Genomic_DNA"/>
</dbReference>
<dbReference type="InterPro" id="IPR010982">
    <property type="entry name" value="Lambda_DNA-bd_dom_sf"/>
</dbReference>
<feature type="domain" description="HTH lacI-type" evidence="5">
    <location>
        <begin position="9"/>
        <end position="63"/>
    </location>
</feature>
<dbReference type="PANTHER" id="PTHR30146:SF148">
    <property type="entry name" value="HTH-TYPE TRANSCRIPTIONAL REPRESSOR PURR-RELATED"/>
    <property type="match status" value="1"/>
</dbReference>
<dbReference type="Gene3D" id="3.40.50.2300">
    <property type="match status" value="2"/>
</dbReference>
<gene>
    <name evidence="6" type="ORF">J2S11_002910</name>
</gene>
<dbReference type="InterPro" id="IPR028082">
    <property type="entry name" value="Peripla_BP_I"/>
</dbReference>
<dbReference type="CDD" id="cd06289">
    <property type="entry name" value="PBP1_MalI-like"/>
    <property type="match status" value="1"/>
</dbReference>
<evidence type="ECO:0000256" key="1">
    <source>
        <dbReference type="ARBA" id="ARBA00022491"/>
    </source>
</evidence>
<dbReference type="InterPro" id="IPR046335">
    <property type="entry name" value="LacI/GalR-like_sensor"/>
</dbReference>
<dbReference type="Pfam" id="PF13377">
    <property type="entry name" value="Peripla_BP_3"/>
    <property type="match status" value="1"/>
</dbReference>
<sequence length="337" mass="36941">MAQNNRTRVTLENVAKHAGVSRATASLVARNSPLIPEKTAKKVIQSMKELGYVYDRVAANLRSKSSNTVGMIITEISNPFFSELLAGVHESLDKGGYSVVLGTTFENGLRQDRILSAMLENRAGGIILSPVSDISEAVFKQYREWDVPIIQIAREFPGFDCDYIGINNILGGQLAVEHLIKKGHKRIAYLGGPLASSASQDRKKGYELALEQAGLQIDEHLVLNISATREEGIKGIEQLLGVTEPPTAVFCYNDVVALGVMLYLRRRNLVPGMDIDIVGFDNIPDAESFYPSLTTVSSFPRKVGKLAADLLHQRLNGLVSEPQRIILDPELVIRESG</sequence>
<dbReference type="SUPFAM" id="SSF53822">
    <property type="entry name" value="Periplasmic binding protein-like I"/>
    <property type="match status" value="1"/>
</dbReference>
<reference evidence="6 7" key="1">
    <citation type="submission" date="2023-07" db="EMBL/GenBank/DDBJ databases">
        <title>Genomic Encyclopedia of Type Strains, Phase IV (KMG-IV): sequencing the most valuable type-strain genomes for metagenomic binning, comparative biology and taxonomic classification.</title>
        <authorList>
            <person name="Goeker M."/>
        </authorList>
    </citation>
    <scope>NUCLEOTIDE SEQUENCE [LARGE SCALE GENOMIC DNA]</scope>
    <source>
        <strain evidence="6 7">DSM 12751</strain>
    </source>
</reference>
<dbReference type="SUPFAM" id="SSF47413">
    <property type="entry name" value="lambda repressor-like DNA-binding domains"/>
    <property type="match status" value="1"/>
</dbReference>
<dbReference type="Pfam" id="PF00356">
    <property type="entry name" value="LacI"/>
    <property type="match status" value="1"/>
</dbReference>
<dbReference type="PROSITE" id="PS50932">
    <property type="entry name" value="HTH_LACI_2"/>
    <property type="match status" value="1"/>
</dbReference>
<dbReference type="InterPro" id="IPR000843">
    <property type="entry name" value="HTH_LacI"/>
</dbReference>